<dbReference type="Gene3D" id="2.120.10.10">
    <property type="match status" value="1"/>
</dbReference>
<keyword evidence="6" id="KW-1185">Reference proteome</keyword>
<dbReference type="GO" id="GO:0009313">
    <property type="term" value="P:oligosaccharide catabolic process"/>
    <property type="evidence" value="ECO:0007669"/>
    <property type="project" value="TreeGrafter"/>
</dbReference>
<dbReference type="InterPro" id="IPR026856">
    <property type="entry name" value="Sialidase_fam"/>
</dbReference>
<dbReference type="InterPro" id="IPR011040">
    <property type="entry name" value="Sialidase"/>
</dbReference>
<dbReference type="GO" id="GO:0006689">
    <property type="term" value="P:ganglioside catabolic process"/>
    <property type="evidence" value="ECO:0007669"/>
    <property type="project" value="TreeGrafter"/>
</dbReference>
<dbReference type="EMBL" id="JAQIFT010000040">
    <property type="protein sequence ID" value="MDA3731831.1"/>
    <property type="molecule type" value="Genomic_DNA"/>
</dbReference>
<reference evidence="5" key="1">
    <citation type="journal article" date="2023" name="Int. J. Syst. Evol. Microbiol.">
        <title>&lt;i&gt;Holtiella tumoricola&lt;/i&gt; gen. nov. sp. nov., isolated from a human clinical sample.</title>
        <authorList>
            <person name="Allen-Vercoe E."/>
            <person name="Daigneault M.C."/>
            <person name="Vancuren S.J."/>
            <person name="Cochrane K."/>
            <person name="O'Neal L.L."/>
            <person name="Sankaranarayanan K."/>
            <person name="Lawson P.A."/>
        </authorList>
    </citation>
    <scope>NUCLEOTIDE SEQUENCE</scope>
    <source>
        <strain evidence="5">CC70A</strain>
    </source>
</reference>
<comment type="similarity">
    <text evidence="2">Belongs to the glycosyl hydrolase 33 family.</text>
</comment>
<dbReference type="Proteomes" id="UP001169242">
    <property type="component" value="Unassembled WGS sequence"/>
</dbReference>
<evidence type="ECO:0000313" key="6">
    <source>
        <dbReference type="Proteomes" id="UP001169242"/>
    </source>
</evidence>
<evidence type="ECO:0000259" key="4">
    <source>
        <dbReference type="Pfam" id="PF13088"/>
    </source>
</evidence>
<sequence length="348" mass="39450">MSELKWVNIETSGEQGFKAYRIPGIVVTTKGTIITYYETRLSESDWSTRGIGVRRSIDGGTTFDIRQMVVYDDEIAINNPVMIASKDGKVHFLWQKDYRQLFYQVSYDDGATFSEPVSILECVEAFRQEYNWSLFAVGPGHGIELQNGRLVVPIWLARGEGNNHFPTQVSTIISDDGGQTWERGEIIYGSESTEDDFVWPNETQAVELSDGCVMLNIRHNGKVHYRYTAVSPNGKDQFSKPVADMNLPDPICFGSIVKTEDTILFVNCAYNDARGWAPRINLTVRMSEDDAKTWKYSKKIAEVAGYADIAISPDGKYYYCFFEHNKVEEGGYPEALILAVFDKMYLMK</sequence>
<dbReference type="SUPFAM" id="SSF50939">
    <property type="entry name" value="Sialidases"/>
    <property type="match status" value="1"/>
</dbReference>
<dbReference type="AlphaFoldDB" id="A0AA42DN71"/>
<dbReference type="GO" id="GO:0004308">
    <property type="term" value="F:exo-alpha-sialidase activity"/>
    <property type="evidence" value="ECO:0007669"/>
    <property type="project" value="UniProtKB-EC"/>
</dbReference>
<name>A0AA42DN71_9FIRM</name>
<evidence type="ECO:0000313" key="5">
    <source>
        <dbReference type="EMBL" id="MDA3731831.1"/>
    </source>
</evidence>
<evidence type="ECO:0000256" key="1">
    <source>
        <dbReference type="ARBA" id="ARBA00000427"/>
    </source>
</evidence>
<dbReference type="EC" id="3.2.1.18" evidence="3"/>
<protein>
    <recommendedName>
        <fullName evidence="3">exo-alpha-sialidase</fullName>
        <ecNumber evidence="3">3.2.1.18</ecNumber>
    </recommendedName>
</protein>
<dbReference type="Pfam" id="PF13088">
    <property type="entry name" value="BNR_2"/>
    <property type="match status" value="1"/>
</dbReference>
<accession>A0AA42DN71</accession>
<comment type="catalytic activity">
    <reaction evidence="1">
        <text>Hydrolysis of alpha-(2-&gt;3)-, alpha-(2-&gt;6)-, alpha-(2-&gt;8)- glycosidic linkages of terminal sialic acid residues in oligosaccharides, glycoproteins, glycolipids, colominic acid and synthetic substrates.</text>
        <dbReference type="EC" id="3.2.1.18"/>
    </reaction>
</comment>
<dbReference type="GO" id="GO:0005737">
    <property type="term" value="C:cytoplasm"/>
    <property type="evidence" value="ECO:0007669"/>
    <property type="project" value="TreeGrafter"/>
</dbReference>
<gene>
    <name evidence="5" type="ORF">PBV87_10110</name>
</gene>
<dbReference type="CDD" id="cd15482">
    <property type="entry name" value="Sialidase_non-viral"/>
    <property type="match status" value="1"/>
</dbReference>
<evidence type="ECO:0000256" key="3">
    <source>
        <dbReference type="ARBA" id="ARBA00012733"/>
    </source>
</evidence>
<feature type="domain" description="Sialidase" evidence="4">
    <location>
        <begin position="76"/>
        <end position="317"/>
    </location>
</feature>
<dbReference type="PANTHER" id="PTHR10628">
    <property type="entry name" value="SIALIDASE"/>
    <property type="match status" value="1"/>
</dbReference>
<dbReference type="GO" id="GO:0016020">
    <property type="term" value="C:membrane"/>
    <property type="evidence" value="ECO:0007669"/>
    <property type="project" value="TreeGrafter"/>
</dbReference>
<dbReference type="InterPro" id="IPR036278">
    <property type="entry name" value="Sialidase_sf"/>
</dbReference>
<dbReference type="PANTHER" id="PTHR10628:SF30">
    <property type="entry name" value="EXO-ALPHA-SIALIDASE"/>
    <property type="match status" value="1"/>
</dbReference>
<organism evidence="5 6">
    <name type="scientific">Holtiella tumoricola</name>
    <dbReference type="NCBI Taxonomy" id="3018743"/>
    <lineage>
        <taxon>Bacteria</taxon>
        <taxon>Bacillati</taxon>
        <taxon>Bacillota</taxon>
        <taxon>Clostridia</taxon>
        <taxon>Lachnospirales</taxon>
        <taxon>Cellulosilyticaceae</taxon>
        <taxon>Holtiella</taxon>
    </lineage>
</organism>
<evidence type="ECO:0000256" key="2">
    <source>
        <dbReference type="ARBA" id="ARBA00009348"/>
    </source>
</evidence>
<comment type="caution">
    <text evidence="5">The sequence shown here is derived from an EMBL/GenBank/DDBJ whole genome shotgun (WGS) entry which is preliminary data.</text>
</comment>
<dbReference type="RefSeq" id="WP_271012155.1">
    <property type="nucleotide sequence ID" value="NZ_JAQIFT010000040.1"/>
</dbReference>
<proteinExistence type="inferred from homology"/>